<dbReference type="AlphaFoldDB" id="D8PM50"/>
<feature type="region of interest" description="Disordered" evidence="1">
    <location>
        <begin position="249"/>
        <end position="275"/>
    </location>
</feature>
<feature type="region of interest" description="Disordered" evidence="1">
    <location>
        <begin position="1"/>
        <end position="59"/>
    </location>
</feature>
<dbReference type="KEGG" id="scm:SCHCO_01113220"/>
<dbReference type="InParanoid" id="D8PM50"/>
<dbReference type="GeneID" id="9595049"/>
<dbReference type="CDD" id="cd21037">
    <property type="entry name" value="MLKL_NTD"/>
    <property type="match status" value="1"/>
</dbReference>
<organism evidence="3">
    <name type="scientific">Schizophyllum commune (strain H4-8 / FGSC 9210)</name>
    <name type="common">Split gill fungus</name>
    <dbReference type="NCBI Taxonomy" id="578458"/>
    <lineage>
        <taxon>Eukaryota</taxon>
        <taxon>Fungi</taxon>
        <taxon>Dikarya</taxon>
        <taxon>Basidiomycota</taxon>
        <taxon>Agaricomycotina</taxon>
        <taxon>Agaricomycetes</taxon>
        <taxon>Agaricomycetidae</taxon>
        <taxon>Agaricales</taxon>
        <taxon>Schizophyllaceae</taxon>
        <taxon>Schizophyllum</taxon>
    </lineage>
</organism>
<dbReference type="EMBL" id="GL377302">
    <property type="protein sequence ID" value="EFJ02793.1"/>
    <property type="molecule type" value="Genomic_DNA"/>
</dbReference>
<name>D8PM50_SCHCM</name>
<gene>
    <name evidence="2" type="ORF">SCHCODRAFT_84330</name>
</gene>
<accession>D8PM50</accession>
<sequence>MNRLSSPFAKSKRDTPPSSPKTTAPPTPSALCPSESEASLSDCPKDLETLPPKKKSPFFRSTQASVERALDRLLEYGPGFAKTALVLSPELLKVVPVPGVAEMARTLVSIWQETQRLDINRDACYNLVVGCAGFLTTIRQQVDQISDPRGAAILDGAVQEIIKKFDAIQAYLIEINNYSSFRAFAERDRIARRINELRNDLHQANLGFNNTVQVSMISHIQGLTTACGIVPMSTSRSAQSVRSELDKGLSQSDSCLRGMGMTPSPSSDSVGDAAPNKQPALNISFAAAGWSDGALPTRVTDAKQTYTSMTLSPNQIERVLTRLRAPVEVGGAGYNEEQICRELAELRLFMSRAGNIQGRLLALLEEEGSQIPGALRALQLL</sequence>
<dbReference type="VEuPathDB" id="FungiDB:SCHCODRAFT_01113220"/>
<proteinExistence type="predicted"/>
<dbReference type="OrthoDB" id="1668230at2759"/>
<reference evidence="2 3" key="1">
    <citation type="journal article" date="2010" name="Nat. Biotechnol.">
        <title>Genome sequence of the model mushroom Schizophyllum commune.</title>
        <authorList>
            <person name="Ohm R.A."/>
            <person name="de Jong J.F."/>
            <person name="Lugones L.G."/>
            <person name="Aerts A."/>
            <person name="Kothe E."/>
            <person name="Stajich J.E."/>
            <person name="de Vries R.P."/>
            <person name="Record E."/>
            <person name="Levasseur A."/>
            <person name="Baker S.E."/>
            <person name="Bartholomew K.A."/>
            <person name="Coutinho P.M."/>
            <person name="Erdmann S."/>
            <person name="Fowler T.J."/>
            <person name="Gathman A.C."/>
            <person name="Lombard V."/>
            <person name="Henrissat B."/>
            <person name="Knabe N."/>
            <person name="Kuees U."/>
            <person name="Lilly W.W."/>
            <person name="Lindquist E."/>
            <person name="Lucas S."/>
            <person name="Magnuson J.K."/>
            <person name="Piumi F."/>
            <person name="Raudaskoski M."/>
            <person name="Salamov A."/>
            <person name="Schmutz J."/>
            <person name="Schwarze F.W.M.R."/>
            <person name="vanKuyk P.A."/>
            <person name="Horton J.S."/>
            <person name="Grigoriev I.V."/>
            <person name="Woesten H.A.B."/>
        </authorList>
    </citation>
    <scope>NUCLEOTIDE SEQUENCE [LARGE SCALE GENOMIC DNA]</scope>
    <source>
        <strain evidence="3">H4-8 / FGSC 9210</strain>
    </source>
</reference>
<dbReference type="STRING" id="578458.D8PM50"/>
<protein>
    <submittedName>
        <fullName evidence="2">Expressed protein</fullName>
    </submittedName>
</protein>
<evidence type="ECO:0000313" key="3">
    <source>
        <dbReference type="Proteomes" id="UP000007431"/>
    </source>
</evidence>
<dbReference type="InterPro" id="IPR059179">
    <property type="entry name" value="MLKL-like_MCAfunc"/>
</dbReference>
<dbReference type="Proteomes" id="UP000007431">
    <property type="component" value="Unassembled WGS sequence"/>
</dbReference>
<evidence type="ECO:0000256" key="1">
    <source>
        <dbReference type="SAM" id="MobiDB-lite"/>
    </source>
</evidence>
<keyword evidence="3" id="KW-1185">Reference proteome</keyword>
<dbReference type="HOGENOM" id="CLU_725950_0_0_1"/>
<evidence type="ECO:0000313" key="2">
    <source>
        <dbReference type="EMBL" id="EFJ02793.1"/>
    </source>
</evidence>
<feature type="compositionally biased region" description="Pro residues" evidence="1">
    <location>
        <begin position="17"/>
        <end position="28"/>
    </location>
</feature>
<dbReference type="RefSeq" id="XP_003037695.1">
    <property type="nucleotide sequence ID" value="XM_003037649.1"/>
</dbReference>